<dbReference type="EMBL" id="OBQK01000023">
    <property type="protein sequence ID" value="SOC58139.1"/>
    <property type="molecule type" value="Genomic_DNA"/>
</dbReference>
<dbReference type="Gene3D" id="3.50.50.60">
    <property type="entry name" value="FAD/NAD(P)-binding domain"/>
    <property type="match status" value="1"/>
</dbReference>
<gene>
    <name evidence="2" type="ORF">SAMN05421879_1235</name>
</gene>
<dbReference type="InterPro" id="IPR036188">
    <property type="entry name" value="FAD/NAD-bd_sf"/>
</dbReference>
<reference evidence="3" key="1">
    <citation type="submission" date="2017-08" db="EMBL/GenBank/DDBJ databases">
        <authorList>
            <person name="Varghese N."/>
            <person name="Submissions S."/>
        </authorList>
    </citation>
    <scope>NUCLEOTIDE SEQUENCE [LARGE SCALE GENOMIC DNA]</scope>
    <source>
        <strain evidence="3">USBA17B2</strain>
    </source>
</reference>
<dbReference type="AlphaFoldDB" id="A0A285VVR0"/>
<dbReference type="PANTHER" id="PTHR42841">
    <property type="entry name" value="AMINE OXIDASE"/>
    <property type="match status" value="1"/>
</dbReference>
<evidence type="ECO:0000313" key="3">
    <source>
        <dbReference type="Proteomes" id="UP000219688"/>
    </source>
</evidence>
<protein>
    <submittedName>
        <fullName evidence="2">Flavin containing amine oxidoreductase</fullName>
    </submittedName>
</protein>
<dbReference type="PRINTS" id="PR00420">
    <property type="entry name" value="RNGMNOXGNASE"/>
</dbReference>
<dbReference type="GO" id="GO:0016491">
    <property type="term" value="F:oxidoreductase activity"/>
    <property type="evidence" value="ECO:0007669"/>
    <property type="project" value="InterPro"/>
</dbReference>
<evidence type="ECO:0000313" key="2">
    <source>
        <dbReference type="EMBL" id="SOC58139.1"/>
    </source>
</evidence>
<dbReference type="InterPro" id="IPR002937">
    <property type="entry name" value="Amino_oxidase"/>
</dbReference>
<organism evidence="2 3">
    <name type="scientific">Ornithinimicrobium cerasi</name>
    <dbReference type="NCBI Taxonomy" id="2248773"/>
    <lineage>
        <taxon>Bacteria</taxon>
        <taxon>Bacillati</taxon>
        <taxon>Actinomycetota</taxon>
        <taxon>Actinomycetes</taxon>
        <taxon>Micrococcales</taxon>
        <taxon>Ornithinimicrobiaceae</taxon>
        <taxon>Ornithinimicrobium</taxon>
    </lineage>
</organism>
<dbReference type="Proteomes" id="UP000219688">
    <property type="component" value="Unassembled WGS sequence"/>
</dbReference>
<proteinExistence type="predicted"/>
<evidence type="ECO:0000259" key="1">
    <source>
        <dbReference type="Pfam" id="PF01593"/>
    </source>
</evidence>
<accession>A0A285VVR0</accession>
<dbReference type="RefSeq" id="WP_097189323.1">
    <property type="nucleotide sequence ID" value="NZ_OBQK01000023.1"/>
</dbReference>
<sequence length="425" mass="44644">MPTTSRDVVIVGAGLAGLTAALTLQEAGVPVRVLEASDAVGGRVRTDLVDGFLLDRGFQVLQTAYPMVKELVDVDALDVQPFTAGLAIRSDRTTEHLVVADPRREPQLLPATLRSGKLHPSSVSALTRWLAPALRPETVLNSAEDLTRREAMDQAGLVGPLRRIVDAFLEGVLLEDDGSTSNAFTLLLMRSFAVGRLGVPAGGMQQLPEQLAARLTQPVELGTPVAEVAPGRVRTAGGESVEAGLVIVATDPQSTEALTGRPSPAGKGVTTHWFAVDEAPADHKMIVVDQRHVHGPVVNTAVMSNAAPGYAPTGRHLVQASTLLRRGEQPVSDDVVRTHVGELWGVDASGWELVRRDDVTYALPEQPAPLVDREALLVDEGLIVAGDHTDTGSIQGAMVSGRRAAEGWIHRVGATGTGSGAGASA</sequence>
<feature type="domain" description="Amine oxidase" evidence="1">
    <location>
        <begin position="15"/>
        <end position="406"/>
    </location>
</feature>
<dbReference type="Pfam" id="PF01593">
    <property type="entry name" value="Amino_oxidase"/>
    <property type="match status" value="1"/>
</dbReference>
<dbReference type="SUPFAM" id="SSF51905">
    <property type="entry name" value="FAD/NAD(P)-binding domain"/>
    <property type="match status" value="1"/>
</dbReference>
<name>A0A285VVR0_9MICO</name>
<keyword evidence="3" id="KW-1185">Reference proteome</keyword>